<organism evidence="2 3">
    <name type="scientific">Adhaeretor mobilis</name>
    <dbReference type="NCBI Taxonomy" id="1930276"/>
    <lineage>
        <taxon>Bacteria</taxon>
        <taxon>Pseudomonadati</taxon>
        <taxon>Planctomycetota</taxon>
        <taxon>Planctomycetia</taxon>
        <taxon>Pirellulales</taxon>
        <taxon>Lacipirellulaceae</taxon>
        <taxon>Adhaeretor</taxon>
    </lineage>
</organism>
<name>A0A517MTX2_9BACT</name>
<evidence type="ECO:0000256" key="1">
    <source>
        <dbReference type="SAM" id="MobiDB-lite"/>
    </source>
</evidence>
<feature type="region of interest" description="Disordered" evidence="1">
    <location>
        <begin position="270"/>
        <end position="327"/>
    </location>
</feature>
<feature type="region of interest" description="Disordered" evidence="1">
    <location>
        <begin position="119"/>
        <end position="161"/>
    </location>
</feature>
<reference evidence="2 3" key="1">
    <citation type="submission" date="2019-02" db="EMBL/GenBank/DDBJ databases">
        <title>Deep-cultivation of Planctomycetes and their phenomic and genomic characterization uncovers novel biology.</title>
        <authorList>
            <person name="Wiegand S."/>
            <person name="Jogler M."/>
            <person name="Boedeker C."/>
            <person name="Pinto D."/>
            <person name="Vollmers J."/>
            <person name="Rivas-Marin E."/>
            <person name="Kohn T."/>
            <person name="Peeters S.H."/>
            <person name="Heuer A."/>
            <person name="Rast P."/>
            <person name="Oberbeckmann S."/>
            <person name="Bunk B."/>
            <person name="Jeske O."/>
            <person name="Meyerdierks A."/>
            <person name="Storesund J.E."/>
            <person name="Kallscheuer N."/>
            <person name="Luecker S."/>
            <person name="Lage O.M."/>
            <person name="Pohl T."/>
            <person name="Merkel B.J."/>
            <person name="Hornburger P."/>
            <person name="Mueller R.-W."/>
            <person name="Bruemmer F."/>
            <person name="Labrenz M."/>
            <person name="Spormann A.M."/>
            <person name="Op den Camp H."/>
            <person name="Overmann J."/>
            <person name="Amann R."/>
            <person name="Jetten M.S.M."/>
            <person name="Mascher T."/>
            <person name="Medema M.H."/>
            <person name="Devos D.P."/>
            <person name="Kaster A.-K."/>
            <person name="Ovreas L."/>
            <person name="Rohde M."/>
            <person name="Galperin M.Y."/>
            <person name="Jogler C."/>
        </authorList>
    </citation>
    <scope>NUCLEOTIDE SEQUENCE [LARGE SCALE GENOMIC DNA]</scope>
    <source>
        <strain evidence="2 3">HG15A2</strain>
    </source>
</reference>
<gene>
    <name evidence="2" type="ORF">HG15A2_16080</name>
</gene>
<dbReference type="KEGG" id="amob:HG15A2_16080"/>
<feature type="compositionally biased region" description="Gly residues" evidence="1">
    <location>
        <begin position="119"/>
        <end position="158"/>
    </location>
</feature>
<dbReference type="Proteomes" id="UP000319852">
    <property type="component" value="Chromosome"/>
</dbReference>
<proteinExistence type="predicted"/>
<dbReference type="EMBL" id="CP036263">
    <property type="protein sequence ID" value="QDS98335.1"/>
    <property type="molecule type" value="Genomic_DNA"/>
</dbReference>
<accession>A0A517MTX2</accession>
<keyword evidence="3" id="KW-1185">Reference proteome</keyword>
<evidence type="ECO:0000313" key="3">
    <source>
        <dbReference type="Proteomes" id="UP000319852"/>
    </source>
</evidence>
<evidence type="ECO:0000313" key="2">
    <source>
        <dbReference type="EMBL" id="QDS98335.1"/>
    </source>
</evidence>
<protein>
    <submittedName>
        <fullName evidence="2">Uncharacterized protein</fullName>
    </submittedName>
</protein>
<dbReference type="AlphaFoldDB" id="A0A517MTX2"/>
<sequence>MILVNPMLKRLFTYAAVAALILGTGVLGNAELLLSGAIAADPAVSTPADSAAQEALVDLFDAMDKDLVDVKFVARSASKGRIVMTNRTDKPLNVKLPEAFIGVPVLAQFGGGGQGGGGFGGGGGGQQQNVGGGGGGFGGGGRGGGGRGGGRGGRGGGFNLPPEKVTRVDVPLLCLDHGKKDPSSSKPYDIRPIENYIDRPEVIAVVKGYANGELPAAAAQAAVWNLNNDVSWQELSAKLTGTKRHAVRSSYFSNDQIRAAVAIAERAKQMTYGQEVTPRKSLRKPTEEVSPGELEETSPGEVAEEAKVEVEAESEVADSEVTVEAVS</sequence>